<sequence>MSARATLNTDRDGSWAGPLPAVPAVVAWTRDAHRPPYFSRETTGATVLRTTTPRNPGTFPVWGWGLAVDPPER</sequence>
<reference evidence="2" key="1">
    <citation type="journal article" date="2011" name="Nat. Biotechnol.">
        <title>The genomic sequence of the Chinese hamster ovary (CHO)-K1 cell line.</title>
        <authorList>
            <person name="Xu X."/>
            <person name="Nagarajan H."/>
            <person name="Lewis N.E."/>
            <person name="Pan S."/>
            <person name="Cai Z."/>
            <person name="Liu X."/>
            <person name="Chen W."/>
            <person name="Xie M."/>
            <person name="Wang W."/>
            <person name="Hammond S."/>
            <person name="Andersen M.R."/>
            <person name="Neff N."/>
            <person name="Passarelli B."/>
            <person name="Koh W."/>
            <person name="Fan H.C."/>
            <person name="Wang J."/>
            <person name="Gui Y."/>
            <person name="Lee K.H."/>
            <person name="Betenbaugh M.J."/>
            <person name="Quake S.R."/>
            <person name="Famili I."/>
            <person name="Palsson B.O."/>
            <person name="Wang J."/>
        </authorList>
    </citation>
    <scope>NUCLEOTIDE SEQUENCE [LARGE SCALE GENOMIC DNA]</scope>
    <source>
        <strain evidence="2">CHO K1 cell line</strain>
    </source>
</reference>
<dbReference type="Proteomes" id="UP000001075">
    <property type="component" value="Unassembled WGS sequence"/>
</dbReference>
<organism evidence="1 2">
    <name type="scientific">Cricetulus griseus</name>
    <name type="common">Chinese hamster</name>
    <name type="synonym">Cricetulus barabensis griseus</name>
    <dbReference type="NCBI Taxonomy" id="10029"/>
    <lineage>
        <taxon>Eukaryota</taxon>
        <taxon>Metazoa</taxon>
        <taxon>Chordata</taxon>
        <taxon>Craniata</taxon>
        <taxon>Vertebrata</taxon>
        <taxon>Euteleostomi</taxon>
        <taxon>Mammalia</taxon>
        <taxon>Eutheria</taxon>
        <taxon>Euarchontoglires</taxon>
        <taxon>Glires</taxon>
        <taxon>Rodentia</taxon>
        <taxon>Myomorpha</taxon>
        <taxon>Muroidea</taxon>
        <taxon>Cricetidae</taxon>
        <taxon>Cricetinae</taxon>
        <taxon>Cricetulus</taxon>
    </lineage>
</organism>
<evidence type="ECO:0000313" key="2">
    <source>
        <dbReference type="Proteomes" id="UP000001075"/>
    </source>
</evidence>
<accession>G3HZ69</accession>
<dbReference type="AlphaFoldDB" id="G3HZ69"/>
<proteinExistence type="predicted"/>
<gene>
    <name evidence="1" type="ORF">I79_016364</name>
</gene>
<dbReference type="EMBL" id="JH000961">
    <property type="protein sequence ID" value="EGV99618.1"/>
    <property type="molecule type" value="Genomic_DNA"/>
</dbReference>
<dbReference type="InParanoid" id="G3HZ69"/>
<name>G3HZ69_CRIGR</name>
<evidence type="ECO:0000313" key="1">
    <source>
        <dbReference type="EMBL" id="EGV99618.1"/>
    </source>
</evidence>
<protein>
    <submittedName>
        <fullName evidence="1">Uncharacterized protein</fullName>
    </submittedName>
</protein>